<evidence type="ECO:0000256" key="2">
    <source>
        <dbReference type="SAM" id="SignalP"/>
    </source>
</evidence>
<accession>A0AB73IFJ0</accession>
<dbReference type="Proteomes" id="UP001229486">
    <property type="component" value="Unassembled WGS sequence"/>
</dbReference>
<dbReference type="RefSeq" id="WP_392394358.1">
    <property type="nucleotide sequence ID" value="NZ_JAURTK010000004.1"/>
</dbReference>
<evidence type="ECO:0000313" key="3">
    <source>
        <dbReference type="EMBL" id="MDP9648635.1"/>
    </source>
</evidence>
<feature type="signal peptide" evidence="2">
    <location>
        <begin position="1"/>
        <end position="28"/>
    </location>
</feature>
<reference evidence="3" key="1">
    <citation type="submission" date="2023-07" db="EMBL/GenBank/DDBJ databases">
        <title>Sorghum-associated microbial communities from plants grown in Nebraska, USA.</title>
        <authorList>
            <person name="Schachtman D."/>
        </authorList>
    </citation>
    <scope>NUCLEOTIDE SEQUENCE</scope>
    <source>
        <strain evidence="3">DS1061</strain>
    </source>
</reference>
<protein>
    <submittedName>
        <fullName evidence="3">Uncharacterized protein</fullName>
    </submittedName>
</protein>
<feature type="chain" id="PRO_5044501116" evidence="2">
    <location>
        <begin position="29"/>
        <end position="116"/>
    </location>
</feature>
<proteinExistence type="predicted"/>
<name>A0AB73IFJ0_9BURK</name>
<dbReference type="AlphaFoldDB" id="A0AB73IFJ0"/>
<dbReference type="EMBL" id="JAURTK010000004">
    <property type="protein sequence ID" value="MDP9648635.1"/>
    <property type="molecule type" value="Genomic_DNA"/>
</dbReference>
<feature type="region of interest" description="Disordered" evidence="1">
    <location>
        <begin position="88"/>
        <end position="116"/>
    </location>
</feature>
<comment type="caution">
    <text evidence="3">The sequence shown here is derived from an EMBL/GenBank/DDBJ whole genome shotgun (WGS) entry which is preliminary data.</text>
</comment>
<sequence>MTFRTAARAVAAVSIALLGAASATAVLAQTSTDNQWRASQTTLSTLLQNGYKIVAVVNTARGAGGPADTIFVQRDQSAFKCIDPQAPEAGKEAGKTAPGCYELAPPSGAVTGSEAK</sequence>
<evidence type="ECO:0000313" key="4">
    <source>
        <dbReference type="Proteomes" id="UP001229486"/>
    </source>
</evidence>
<gene>
    <name evidence="3" type="ORF">J2793_004081</name>
</gene>
<organism evidence="3 4">
    <name type="scientific">Paraburkholderia caledonica</name>
    <dbReference type="NCBI Taxonomy" id="134536"/>
    <lineage>
        <taxon>Bacteria</taxon>
        <taxon>Pseudomonadati</taxon>
        <taxon>Pseudomonadota</taxon>
        <taxon>Betaproteobacteria</taxon>
        <taxon>Burkholderiales</taxon>
        <taxon>Burkholderiaceae</taxon>
        <taxon>Paraburkholderia</taxon>
    </lineage>
</organism>
<evidence type="ECO:0000256" key="1">
    <source>
        <dbReference type="SAM" id="MobiDB-lite"/>
    </source>
</evidence>
<keyword evidence="2" id="KW-0732">Signal</keyword>